<comment type="caution">
    <text evidence="1">The sequence shown here is derived from an EMBL/GenBank/DDBJ whole genome shotgun (WGS) entry which is preliminary data.</text>
</comment>
<evidence type="ECO:0000313" key="1">
    <source>
        <dbReference type="EMBL" id="NFV16373.1"/>
    </source>
</evidence>
<sequence>MSKCKIVVLDIATKYYSREGKIISILTISKNNKVLIRTSKYKKYQHEQFKFKDIKIQLLNDRVLHQNKNFMGYNEDKSMHGFIIGEIYDLKVGKLKEAQHKSNTTLDSKYIVHLYEENSVLYFYKTELSINKNRY</sequence>
<dbReference type="AlphaFoldDB" id="A0A6G4HTT2"/>
<organism evidence="1">
    <name type="scientific">Clostridium botulinum</name>
    <dbReference type="NCBI Taxonomy" id="1491"/>
    <lineage>
        <taxon>Bacteria</taxon>
        <taxon>Bacillati</taxon>
        <taxon>Bacillota</taxon>
        <taxon>Clostridia</taxon>
        <taxon>Eubacteriales</taxon>
        <taxon>Clostridiaceae</taxon>
        <taxon>Clostridium</taxon>
    </lineage>
</organism>
<dbReference type="EMBL" id="SXEU01000003">
    <property type="protein sequence ID" value="NFV16373.1"/>
    <property type="molecule type" value="Genomic_DNA"/>
</dbReference>
<gene>
    <name evidence="1" type="ORF">FDG29_09410</name>
</gene>
<proteinExistence type="predicted"/>
<name>A0A6G4HTT2_CLOBO</name>
<reference evidence="1" key="1">
    <citation type="submission" date="2019-04" db="EMBL/GenBank/DDBJ databases">
        <title>Genome sequencing of Clostridium botulinum Groups I-IV and Clostridium butyricum.</title>
        <authorList>
            <person name="Brunt J."/>
            <person name="Van Vliet A.H.M."/>
            <person name="Stringer S.C."/>
            <person name="Carter A.T."/>
            <person name="Peck M.W."/>
        </authorList>
    </citation>
    <scope>NUCLEOTIDE SEQUENCE</scope>
    <source>
        <strain evidence="1">751/1</strain>
    </source>
</reference>
<accession>A0A6G4HTT2</accession>
<protein>
    <submittedName>
        <fullName evidence="1">Uncharacterized protein</fullName>
    </submittedName>
</protein>
<dbReference type="RefSeq" id="WP_061311459.1">
    <property type="nucleotide sequence ID" value="NZ_CP013246.1"/>
</dbReference>